<feature type="transmembrane region" description="Helical" evidence="3">
    <location>
        <begin position="122"/>
        <end position="141"/>
    </location>
</feature>
<name>A0A845V1K5_9GAMM</name>
<evidence type="ECO:0000256" key="3">
    <source>
        <dbReference type="SAM" id="Phobius"/>
    </source>
</evidence>
<organism evidence="5 6">
    <name type="scientific">Wenzhouxiangella limi</name>
    <dbReference type="NCBI Taxonomy" id="2707351"/>
    <lineage>
        <taxon>Bacteria</taxon>
        <taxon>Pseudomonadati</taxon>
        <taxon>Pseudomonadota</taxon>
        <taxon>Gammaproteobacteria</taxon>
        <taxon>Chromatiales</taxon>
        <taxon>Wenzhouxiangellaceae</taxon>
        <taxon>Wenzhouxiangella</taxon>
    </lineage>
</organism>
<evidence type="ECO:0000256" key="2">
    <source>
        <dbReference type="PROSITE-ProRule" id="PRU01091"/>
    </source>
</evidence>
<evidence type="ECO:0000313" key="5">
    <source>
        <dbReference type="EMBL" id="NDY96120.1"/>
    </source>
</evidence>
<gene>
    <name evidence="5" type="ORF">G3I74_10295</name>
</gene>
<keyword evidence="3" id="KW-0812">Transmembrane</keyword>
<keyword evidence="3" id="KW-0472">Membrane</keyword>
<dbReference type="Pfam" id="PF00486">
    <property type="entry name" value="Trans_reg_C"/>
    <property type="match status" value="1"/>
</dbReference>
<dbReference type="GO" id="GO:0006355">
    <property type="term" value="P:regulation of DNA-templated transcription"/>
    <property type="evidence" value="ECO:0007669"/>
    <property type="project" value="InterPro"/>
</dbReference>
<evidence type="ECO:0000259" key="4">
    <source>
        <dbReference type="PROSITE" id="PS51755"/>
    </source>
</evidence>
<feature type="DNA-binding region" description="OmpR/PhoB-type" evidence="2">
    <location>
        <begin position="1"/>
        <end position="103"/>
    </location>
</feature>
<accession>A0A845V1K5</accession>
<evidence type="ECO:0000256" key="1">
    <source>
        <dbReference type="ARBA" id="ARBA00023125"/>
    </source>
</evidence>
<sequence>MTVYRFGPFLFEPLEGRLEHRFSSRRTTLRPQVARLLRALVERPQEVVDRESLCRAIWDEGAVVDFEAGLAAALRELRSEIKALDASQQWIETVPRRGVRLAGAVEVVDAGGSGSPRRVRRFIAATVVILVLVAATAMLAWQQMRLERPPESASVTLAVLPFSQFGEPPAGRPRLDLLLADRLLVELWKRRPEGLTLIGRASLAPYAERDNIAVLVARDLGVDRLIEGSVVFESDAVDVSARLLAMPDGQILWSDSRRYRSEEMAPPGDIAAALVDSLVRAWPPPQP</sequence>
<dbReference type="GO" id="GO:0000160">
    <property type="term" value="P:phosphorelay signal transduction system"/>
    <property type="evidence" value="ECO:0007669"/>
    <property type="project" value="InterPro"/>
</dbReference>
<dbReference type="GO" id="GO:0003677">
    <property type="term" value="F:DNA binding"/>
    <property type="evidence" value="ECO:0007669"/>
    <property type="project" value="UniProtKB-UniRule"/>
</dbReference>
<keyword evidence="1 2" id="KW-0238">DNA-binding</keyword>
<keyword evidence="3" id="KW-1133">Transmembrane helix</keyword>
<feature type="domain" description="OmpR/PhoB-type" evidence="4">
    <location>
        <begin position="1"/>
        <end position="103"/>
    </location>
</feature>
<dbReference type="Proteomes" id="UP000484885">
    <property type="component" value="Unassembled WGS sequence"/>
</dbReference>
<reference evidence="5 6" key="1">
    <citation type="submission" date="2020-02" db="EMBL/GenBank/DDBJ databases">
        <authorList>
            <person name="Zhang X.-Y."/>
        </authorList>
    </citation>
    <scope>NUCLEOTIDE SEQUENCE [LARGE SCALE GENOMIC DNA]</scope>
    <source>
        <strain evidence="5 6">C33</strain>
    </source>
</reference>
<dbReference type="InterPro" id="IPR036388">
    <property type="entry name" value="WH-like_DNA-bd_sf"/>
</dbReference>
<dbReference type="AlphaFoldDB" id="A0A845V1K5"/>
<evidence type="ECO:0000313" key="6">
    <source>
        <dbReference type="Proteomes" id="UP000484885"/>
    </source>
</evidence>
<dbReference type="EMBL" id="JAAGSC010000041">
    <property type="protein sequence ID" value="NDY96120.1"/>
    <property type="molecule type" value="Genomic_DNA"/>
</dbReference>
<comment type="caution">
    <text evidence="5">The sequence shown here is derived from an EMBL/GenBank/DDBJ whole genome shotgun (WGS) entry which is preliminary data.</text>
</comment>
<keyword evidence="6" id="KW-1185">Reference proteome</keyword>
<protein>
    <recommendedName>
        <fullName evidence="4">OmpR/PhoB-type domain-containing protein</fullName>
    </recommendedName>
</protein>
<dbReference type="Gene3D" id="1.10.10.10">
    <property type="entry name" value="Winged helix-like DNA-binding domain superfamily/Winged helix DNA-binding domain"/>
    <property type="match status" value="1"/>
</dbReference>
<dbReference type="InterPro" id="IPR001867">
    <property type="entry name" value="OmpR/PhoB-type_DNA-bd"/>
</dbReference>
<dbReference type="SMART" id="SM00862">
    <property type="entry name" value="Trans_reg_C"/>
    <property type="match status" value="1"/>
</dbReference>
<dbReference type="SUPFAM" id="SSF46894">
    <property type="entry name" value="C-terminal effector domain of the bipartite response regulators"/>
    <property type="match status" value="1"/>
</dbReference>
<dbReference type="PROSITE" id="PS51755">
    <property type="entry name" value="OMPR_PHOB"/>
    <property type="match status" value="1"/>
</dbReference>
<proteinExistence type="predicted"/>
<dbReference type="InterPro" id="IPR016032">
    <property type="entry name" value="Sig_transdc_resp-reg_C-effctor"/>
</dbReference>
<dbReference type="RefSeq" id="WP_164211493.1">
    <property type="nucleotide sequence ID" value="NZ_JAAGSC010000041.1"/>
</dbReference>